<dbReference type="InterPro" id="IPR009072">
    <property type="entry name" value="Histone-fold"/>
</dbReference>
<sequence length="74" mass="8220">MPRVRYLPLAPIGRIIRDAGAERVSDAAVEALERYMEKFALEVGRQAVSLAKHANRKTVSGEDIDLAIKTVWKA</sequence>
<feature type="domain" description="Transcription factor CBF/NF-Y/archaeal histone" evidence="7">
    <location>
        <begin position="6"/>
        <end position="68"/>
    </location>
</feature>
<dbReference type="GO" id="GO:0003677">
    <property type="term" value="F:DNA binding"/>
    <property type="evidence" value="ECO:0007669"/>
    <property type="project" value="UniProtKB-KW"/>
</dbReference>
<dbReference type="SUPFAM" id="SSF47113">
    <property type="entry name" value="Histone-fold"/>
    <property type="match status" value="1"/>
</dbReference>
<evidence type="ECO:0000256" key="6">
    <source>
        <dbReference type="ARBA" id="ARBA00023125"/>
    </source>
</evidence>
<dbReference type="NCBIfam" id="NF043032">
    <property type="entry name" value="archaea_histone"/>
    <property type="match status" value="1"/>
</dbReference>
<name>A0A3R9RIX5_9CREN</name>
<evidence type="ECO:0000256" key="4">
    <source>
        <dbReference type="ARBA" id="ARBA00022454"/>
    </source>
</evidence>
<evidence type="ECO:0000256" key="3">
    <source>
        <dbReference type="ARBA" id="ARBA00008264"/>
    </source>
</evidence>
<keyword evidence="4" id="KW-0158">Chromosome</keyword>
<dbReference type="GeneID" id="6094414"/>
<dbReference type="GO" id="GO:0005694">
    <property type="term" value="C:chromosome"/>
    <property type="evidence" value="ECO:0007669"/>
    <property type="project" value="UniProtKB-SubCell"/>
</dbReference>
<dbReference type="PANTHER" id="PTHR47828:SF1">
    <property type="entry name" value="ARCHAEAL HISTONE A"/>
    <property type="match status" value="1"/>
</dbReference>
<evidence type="ECO:0000313" key="8">
    <source>
        <dbReference type="EMBL" id="RSN69534.1"/>
    </source>
</evidence>
<proteinExistence type="inferred from homology"/>
<evidence type="ECO:0000313" key="9">
    <source>
        <dbReference type="Proteomes" id="UP000278149"/>
    </source>
</evidence>
<dbReference type="GO" id="GO:0005737">
    <property type="term" value="C:cytoplasm"/>
    <property type="evidence" value="ECO:0007669"/>
    <property type="project" value="UniProtKB-SubCell"/>
</dbReference>
<dbReference type="EMBL" id="RCOR01000018">
    <property type="protein sequence ID" value="RSN69534.1"/>
    <property type="molecule type" value="Genomic_DNA"/>
</dbReference>
<accession>A0A3R9RIX5</accession>
<dbReference type="GO" id="GO:0046982">
    <property type="term" value="F:protein heterodimerization activity"/>
    <property type="evidence" value="ECO:0007669"/>
    <property type="project" value="InterPro"/>
</dbReference>
<comment type="subcellular location">
    <subcellularLocation>
        <location evidence="1">Chromosome</location>
    </subcellularLocation>
    <subcellularLocation>
        <location evidence="2">Cytoplasm</location>
    </subcellularLocation>
</comment>
<comment type="similarity">
    <text evidence="3">Belongs to the archaeal histone HMF family.</text>
</comment>
<evidence type="ECO:0000256" key="5">
    <source>
        <dbReference type="ARBA" id="ARBA00022490"/>
    </source>
</evidence>
<dbReference type="InterPro" id="IPR003958">
    <property type="entry name" value="CBFA_NFYB_domain"/>
</dbReference>
<dbReference type="PANTHER" id="PTHR47828">
    <property type="entry name" value="ARCHAEAL HISTONE A"/>
    <property type="match status" value="1"/>
</dbReference>
<gene>
    <name evidence="8" type="ORF">D9Q81_02715</name>
</gene>
<dbReference type="InterPro" id="IPR050004">
    <property type="entry name" value="HmfB-like"/>
</dbReference>
<keyword evidence="6" id="KW-0238">DNA-binding</keyword>
<reference evidence="8 9" key="1">
    <citation type="submission" date="2018-10" db="EMBL/GenBank/DDBJ databases">
        <title>Co-occurring genomic capacity for anaerobic methane metabolism and dissimilatory sulfite reduction discovered in the Korarchaeota.</title>
        <authorList>
            <person name="Mckay L.J."/>
            <person name="Dlakic M."/>
            <person name="Fields M.W."/>
            <person name="Delmont T.O."/>
            <person name="Eren A.M."/>
            <person name="Jay Z.J."/>
            <person name="Klingelsmith K.B."/>
            <person name="Rusch D.B."/>
            <person name="Inskeep W.P."/>
        </authorList>
    </citation>
    <scope>NUCLEOTIDE SEQUENCE [LARGE SCALE GENOMIC DNA]</scope>
    <source>
        <strain evidence="8 9">WS</strain>
    </source>
</reference>
<keyword evidence="5" id="KW-0963">Cytoplasm</keyword>
<dbReference type="AlphaFoldDB" id="A0A3R9RIX5"/>
<dbReference type="CDD" id="cd22909">
    <property type="entry name" value="HFD_archaea_histone-like"/>
    <property type="match status" value="1"/>
</dbReference>
<dbReference type="Gene3D" id="1.10.20.10">
    <property type="entry name" value="Histone, subunit A"/>
    <property type="match status" value="1"/>
</dbReference>
<evidence type="ECO:0000256" key="2">
    <source>
        <dbReference type="ARBA" id="ARBA00004496"/>
    </source>
</evidence>
<evidence type="ECO:0000259" key="7">
    <source>
        <dbReference type="Pfam" id="PF00808"/>
    </source>
</evidence>
<dbReference type="InterPro" id="IPR050947">
    <property type="entry name" value="Archaeal_histone_HMF"/>
</dbReference>
<protein>
    <submittedName>
        <fullName evidence="8">Histone family protein</fullName>
    </submittedName>
</protein>
<comment type="caution">
    <text evidence="8">The sequence shown here is derived from an EMBL/GenBank/DDBJ whole genome shotgun (WGS) entry which is preliminary data.</text>
</comment>
<dbReference type="Proteomes" id="UP000278149">
    <property type="component" value="Unassembled WGS sequence"/>
</dbReference>
<organism evidence="8 9">
    <name type="scientific">Candidatus Korarchaeum cryptofilum</name>
    <dbReference type="NCBI Taxonomy" id="498846"/>
    <lineage>
        <taxon>Archaea</taxon>
        <taxon>Thermoproteota</taxon>
        <taxon>Candidatus Korarchaeia</taxon>
        <taxon>Candidatus Korarchaeales</taxon>
        <taxon>Candidatus Korarchaeaceae</taxon>
        <taxon>Candidatus Korarchaeum</taxon>
    </lineage>
</organism>
<dbReference type="RefSeq" id="WP_012309780.1">
    <property type="nucleotide sequence ID" value="NZ_RCOR01000018.1"/>
</dbReference>
<dbReference type="OMA" id="RILRCIP"/>
<evidence type="ECO:0000256" key="1">
    <source>
        <dbReference type="ARBA" id="ARBA00004286"/>
    </source>
</evidence>
<dbReference type="Pfam" id="PF00808">
    <property type="entry name" value="CBFD_NFYB_HMF"/>
    <property type="match status" value="1"/>
</dbReference>